<name>A0A067CLL3_SAPPC</name>
<dbReference type="OrthoDB" id="416253at2759"/>
<keyword evidence="2" id="KW-1185">Reference proteome</keyword>
<dbReference type="InterPro" id="IPR036812">
    <property type="entry name" value="NAD(P)_OxRdtase_dom_sf"/>
</dbReference>
<protein>
    <recommendedName>
        <fullName evidence="3">NADP-dependent oxidoreductase domain-containing protein</fullName>
    </recommendedName>
</protein>
<organism evidence="1 2">
    <name type="scientific">Saprolegnia parasitica (strain CBS 223.65)</name>
    <dbReference type="NCBI Taxonomy" id="695850"/>
    <lineage>
        <taxon>Eukaryota</taxon>
        <taxon>Sar</taxon>
        <taxon>Stramenopiles</taxon>
        <taxon>Oomycota</taxon>
        <taxon>Saprolegniomycetes</taxon>
        <taxon>Saprolegniales</taxon>
        <taxon>Saprolegniaceae</taxon>
        <taxon>Saprolegnia</taxon>
    </lineage>
</organism>
<reference evidence="1 2" key="1">
    <citation type="journal article" date="2013" name="PLoS Genet.">
        <title>Distinctive expansion of potential virulence genes in the genome of the oomycete fish pathogen Saprolegnia parasitica.</title>
        <authorList>
            <person name="Jiang R.H."/>
            <person name="de Bruijn I."/>
            <person name="Haas B.J."/>
            <person name="Belmonte R."/>
            <person name="Lobach L."/>
            <person name="Christie J."/>
            <person name="van den Ackerveken G."/>
            <person name="Bottin A."/>
            <person name="Bulone V."/>
            <person name="Diaz-Moreno S.M."/>
            <person name="Dumas B."/>
            <person name="Fan L."/>
            <person name="Gaulin E."/>
            <person name="Govers F."/>
            <person name="Grenville-Briggs L.J."/>
            <person name="Horner N.R."/>
            <person name="Levin J.Z."/>
            <person name="Mammella M."/>
            <person name="Meijer H.J."/>
            <person name="Morris P."/>
            <person name="Nusbaum C."/>
            <person name="Oome S."/>
            <person name="Phillips A.J."/>
            <person name="van Rooyen D."/>
            <person name="Rzeszutek E."/>
            <person name="Saraiva M."/>
            <person name="Secombes C.J."/>
            <person name="Seidl M.F."/>
            <person name="Snel B."/>
            <person name="Stassen J.H."/>
            <person name="Sykes S."/>
            <person name="Tripathy S."/>
            <person name="van den Berg H."/>
            <person name="Vega-Arreguin J.C."/>
            <person name="Wawra S."/>
            <person name="Young S.K."/>
            <person name="Zeng Q."/>
            <person name="Dieguez-Uribeondo J."/>
            <person name="Russ C."/>
            <person name="Tyler B.M."/>
            <person name="van West P."/>
        </authorList>
    </citation>
    <scope>NUCLEOTIDE SEQUENCE [LARGE SCALE GENOMIC DNA]</scope>
    <source>
        <strain evidence="1 2">CBS 223.65</strain>
    </source>
</reference>
<dbReference type="AlphaFoldDB" id="A0A067CLL3"/>
<dbReference type="VEuPathDB" id="FungiDB:SPRG_07297"/>
<dbReference type="GeneID" id="24129578"/>
<dbReference type="RefSeq" id="XP_012201479.1">
    <property type="nucleotide sequence ID" value="XM_012346089.1"/>
</dbReference>
<evidence type="ECO:0008006" key="3">
    <source>
        <dbReference type="Google" id="ProtNLM"/>
    </source>
</evidence>
<dbReference type="Gene3D" id="3.20.20.100">
    <property type="entry name" value="NADP-dependent oxidoreductase domain"/>
    <property type="match status" value="1"/>
</dbReference>
<proteinExistence type="predicted"/>
<evidence type="ECO:0000313" key="2">
    <source>
        <dbReference type="Proteomes" id="UP000030745"/>
    </source>
</evidence>
<sequence length="201" mass="22185">MRNEGLVKRIGVTDFPVVFLEVLFERFPNDRAEILCLSVHPLQPQRHAIRFAHAKQMDVLARCPIALPDTVPFADRERWLQLAASIAVAHHTLHFKYTLPSETVQADTAVAVLPPPVDASVAMLPLKTPTQVAIKWLLQRGLVIAPIVDGDEPYSDENVADVFCLTHPFVHDVASAAPSKPFQFILSKAEMLAIGALGAYH</sequence>
<dbReference type="KEGG" id="spar:SPRG_07297"/>
<dbReference type="EMBL" id="KK583215">
    <property type="protein sequence ID" value="KDO27667.1"/>
    <property type="molecule type" value="Genomic_DNA"/>
</dbReference>
<gene>
    <name evidence="1" type="ORF">SPRG_07297</name>
</gene>
<dbReference type="SUPFAM" id="SSF51430">
    <property type="entry name" value="NAD(P)-linked oxidoreductase"/>
    <property type="match status" value="1"/>
</dbReference>
<accession>A0A067CLL3</accession>
<evidence type="ECO:0000313" key="1">
    <source>
        <dbReference type="EMBL" id="KDO27667.1"/>
    </source>
</evidence>
<dbReference type="Proteomes" id="UP000030745">
    <property type="component" value="Unassembled WGS sequence"/>
</dbReference>